<dbReference type="KEGG" id="dsw:QR90_02805"/>
<dbReference type="STRING" id="1182571.QR90_02805"/>
<organism evidence="2 3">
    <name type="scientific">Deinococcus radiopugnans</name>
    <dbReference type="NCBI Taxonomy" id="57497"/>
    <lineage>
        <taxon>Bacteria</taxon>
        <taxon>Thermotogati</taxon>
        <taxon>Deinococcota</taxon>
        <taxon>Deinococci</taxon>
        <taxon>Deinococcales</taxon>
        <taxon>Deinococcaceae</taxon>
        <taxon>Deinococcus</taxon>
    </lineage>
</organism>
<name>A0A0A7KGE0_9DEIO</name>
<keyword evidence="1" id="KW-0812">Transmembrane</keyword>
<dbReference type="AlphaFoldDB" id="A0A0A7KGE0"/>
<dbReference type="HOGENOM" id="CLU_902310_0_0_0"/>
<feature type="transmembrane region" description="Helical" evidence="1">
    <location>
        <begin position="181"/>
        <end position="199"/>
    </location>
</feature>
<gene>
    <name evidence="2" type="ORF">QR90_02805</name>
</gene>
<feature type="transmembrane region" description="Helical" evidence="1">
    <location>
        <begin position="50"/>
        <end position="66"/>
    </location>
</feature>
<protein>
    <submittedName>
        <fullName evidence="2">Uncharacterized protein</fullName>
    </submittedName>
</protein>
<accession>A0A0A7KGE0</accession>
<keyword evidence="1" id="KW-1133">Transmembrane helix</keyword>
<reference evidence="3" key="1">
    <citation type="submission" date="2014-11" db="EMBL/GenBank/DDBJ databases">
        <title>Hymenobacter sp. DG25B genome submission.</title>
        <authorList>
            <person name="Jung H.-Y."/>
            <person name="Kim M.K."/>
            <person name="Srinivasan S."/>
            <person name="Lim S."/>
        </authorList>
    </citation>
    <scope>NUCLEOTIDE SEQUENCE [LARGE SCALE GENOMIC DNA]</scope>
    <source>
        <strain evidence="3">DY59</strain>
    </source>
</reference>
<evidence type="ECO:0000313" key="3">
    <source>
        <dbReference type="Proteomes" id="UP000030634"/>
    </source>
</evidence>
<sequence length="308" mass="33502">MTLALVYAIAGHVPSTVRPWLAALALFDLTVSAALIAWSSAPRSERHPEQLVLAALRGFVVAWLLLPLVRDWWAVPALLGAALVALIAYGLTRPLPPEYAALDDLERRVVSFSRVTTRSGVARLVAAESATWPYLWSRPRQPRGAVFPSTTGAQAEFILLIFLIMAESLPVHFLLESRFPVVAGVHLLLNVAGVAWCAAQLRALRLRQVTVGKERLFLRHGLLWTGSVALQEIAVTRAAVDTEDTVTFRLHGNLRPNVTLKFTQPITLYGPGGVKHQIQAVSLFVDDPRAFLTAMDRAGMGSGGAEPS</sequence>
<evidence type="ECO:0000313" key="2">
    <source>
        <dbReference type="EMBL" id="AIZ44269.1"/>
    </source>
</evidence>
<keyword evidence="1" id="KW-0472">Membrane</keyword>
<dbReference type="EMBL" id="CP010028">
    <property type="protein sequence ID" value="AIZ44269.1"/>
    <property type="molecule type" value="Genomic_DNA"/>
</dbReference>
<dbReference type="Proteomes" id="UP000030634">
    <property type="component" value="Chromosome"/>
</dbReference>
<feature type="transmembrane region" description="Helical" evidence="1">
    <location>
        <begin position="72"/>
        <end position="91"/>
    </location>
</feature>
<evidence type="ECO:0000256" key="1">
    <source>
        <dbReference type="SAM" id="Phobius"/>
    </source>
</evidence>
<proteinExistence type="predicted"/>
<feature type="transmembrane region" description="Helical" evidence="1">
    <location>
        <begin position="20"/>
        <end position="38"/>
    </location>
</feature>